<name>A0A939G6U4_9BACT</name>
<evidence type="ECO:0000313" key="2">
    <source>
        <dbReference type="Proteomes" id="UP000664795"/>
    </source>
</evidence>
<keyword evidence="2" id="KW-1185">Reference proteome</keyword>
<reference evidence="1 2" key="1">
    <citation type="submission" date="2021-03" db="EMBL/GenBank/DDBJ databases">
        <title>Fibrella sp. HMF5036 genome sequencing and assembly.</title>
        <authorList>
            <person name="Kang H."/>
            <person name="Kim H."/>
            <person name="Bae S."/>
            <person name="Joh K."/>
        </authorList>
    </citation>
    <scope>NUCLEOTIDE SEQUENCE [LARGE SCALE GENOMIC DNA]</scope>
    <source>
        <strain evidence="1 2">HMF5036</strain>
    </source>
</reference>
<gene>
    <name evidence="1" type="ORF">J2I48_09520</name>
</gene>
<organism evidence="1 2">
    <name type="scientific">Fibrella aquatilis</name>
    <dbReference type="NCBI Taxonomy" id="2817059"/>
    <lineage>
        <taxon>Bacteria</taxon>
        <taxon>Pseudomonadati</taxon>
        <taxon>Bacteroidota</taxon>
        <taxon>Cytophagia</taxon>
        <taxon>Cytophagales</taxon>
        <taxon>Spirosomataceae</taxon>
        <taxon>Fibrella</taxon>
    </lineage>
</organism>
<proteinExistence type="predicted"/>
<evidence type="ECO:0000313" key="1">
    <source>
        <dbReference type="EMBL" id="MBO0931232.1"/>
    </source>
</evidence>
<comment type="caution">
    <text evidence="1">The sequence shown here is derived from an EMBL/GenBank/DDBJ whole genome shotgun (WGS) entry which is preliminary data.</text>
</comment>
<dbReference type="EMBL" id="JAFMYU010000006">
    <property type="protein sequence ID" value="MBO0931232.1"/>
    <property type="molecule type" value="Genomic_DNA"/>
</dbReference>
<sequence>MRPTATLGKGRVFALGAPWLYNEYVDGRRIPAQYENVKAGGELARWLLGN</sequence>
<accession>A0A939G6U4</accession>
<dbReference type="Proteomes" id="UP000664795">
    <property type="component" value="Unassembled WGS sequence"/>
</dbReference>
<dbReference type="RefSeq" id="WP_207335426.1">
    <property type="nucleotide sequence ID" value="NZ_JAFMYU010000006.1"/>
</dbReference>
<dbReference type="AlphaFoldDB" id="A0A939G6U4"/>
<protein>
    <submittedName>
        <fullName evidence="1">Uncharacterized protein</fullName>
    </submittedName>
</protein>